<evidence type="ECO:0000256" key="8">
    <source>
        <dbReference type="ARBA" id="ARBA00048109"/>
    </source>
</evidence>
<keyword evidence="5" id="KW-0808">Transferase</keyword>
<name>A0A5B0VLW3_9GAMM</name>
<dbReference type="Pfam" id="PF06974">
    <property type="entry name" value="WS_DGAT_C"/>
    <property type="match status" value="1"/>
</dbReference>
<organism evidence="11 12">
    <name type="scientific">Marinobacter salinexigens</name>
    <dbReference type="NCBI Taxonomy" id="2919747"/>
    <lineage>
        <taxon>Bacteria</taxon>
        <taxon>Pseudomonadati</taxon>
        <taxon>Pseudomonadota</taxon>
        <taxon>Gammaproteobacteria</taxon>
        <taxon>Pseudomonadales</taxon>
        <taxon>Marinobacteraceae</taxon>
        <taxon>Marinobacter</taxon>
    </lineage>
</organism>
<evidence type="ECO:0000259" key="10">
    <source>
        <dbReference type="Pfam" id="PF06974"/>
    </source>
</evidence>
<dbReference type="EMBL" id="VTUU01000001">
    <property type="protein sequence ID" value="KAA1175730.1"/>
    <property type="molecule type" value="Genomic_DNA"/>
</dbReference>
<protein>
    <recommendedName>
        <fullName evidence="4">diacylglycerol O-acyltransferase</fullName>
        <ecNumber evidence="4">2.3.1.20</ecNumber>
    </recommendedName>
</protein>
<accession>A0A5B0VLW3</accession>
<gene>
    <name evidence="11" type="ORF">FWJ25_00910</name>
</gene>
<keyword evidence="6" id="KW-0319">Glycerol metabolism</keyword>
<comment type="pathway">
    <text evidence="1">Glycerolipid metabolism; triacylglycerol biosynthesis.</text>
</comment>
<dbReference type="SUPFAM" id="SSF52777">
    <property type="entry name" value="CoA-dependent acyltransferases"/>
    <property type="match status" value="2"/>
</dbReference>
<comment type="similarity">
    <text evidence="3">Belongs to the long-chain O-acyltransferase family.</text>
</comment>
<dbReference type="Pfam" id="PF03007">
    <property type="entry name" value="WS_DGAT_cat"/>
    <property type="match status" value="1"/>
</dbReference>
<reference evidence="11 12" key="1">
    <citation type="submission" date="2019-08" db="EMBL/GenBank/DDBJ databases">
        <title>Marinobacter ZYF650 sp. nov., a marine bacterium isolated from seawater of the Mariana trench.</title>
        <authorList>
            <person name="Ahmad W."/>
        </authorList>
    </citation>
    <scope>NUCLEOTIDE SEQUENCE [LARGE SCALE GENOMIC DNA]</scope>
    <source>
        <strain evidence="11 12">ZYF650</strain>
    </source>
</reference>
<dbReference type="PANTHER" id="PTHR31650">
    <property type="entry name" value="O-ACYLTRANSFERASE (WSD1-LIKE) FAMILY PROTEIN"/>
    <property type="match status" value="1"/>
</dbReference>
<dbReference type="PANTHER" id="PTHR31650:SF1">
    <property type="entry name" value="WAX ESTER SYNTHASE_DIACYLGLYCEROL ACYLTRANSFERASE 4-RELATED"/>
    <property type="match status" value="1"/>
</dbReference>
<dbReference type="InterPro" id="IPR009721">
    <property type="entry name" value="O-acyltransferase_WSD1_C"/>
</dbReference>
<feature type="domain" description="O-acyltransferase WSD1-like N-terminal" evidence="9">
    <location>
        <begin position="38"/>
        <end position="302"/>
    </location>
</feature>
<evidence type="ECO:0000256" key="1">
    <source>
        <dbReference type="ARBA" id="ARBA00004771"/>
    </source>
</evidence>
<keyword evidence="7" id="KW-0012">Acyltransferase</keyword>
<dbReference type="GO" id="GO:0005886">
    <property type="term" value="C:plasma membrane"/>
    <property type="evidence" value="ECO:0007669"/>
    <property type="project" value="TreeGrafter"/>
</dbReference>
<keyword evidence="12" id="KW-1185">Reference proteome</keyword>
<dbReference type="EC" id="2.3.1.20" evidence="4"/>
<evidence type="ECO:0000256" key="3">
    <source>
        <dbReference type="ARBA" id="ARBA00009587"/>
    </source>
</evidence>
<dbReference type="Gene3D" id="3.30.559.10">
    <property type="entry name" value="Chloramphenicol acetyltransferase-like domain"/>
    <property type="match status" value="1"/>
</dbReference>
<evidence type="ECO:0000313" key="11">
    <source>
        <dbReference type="EMBL" id="KAA1175730.1"/>
    </source>
</evidence>
<dbReference type="AlphaFoldDB" id="A0A5B0VLW3"/>
<evidence type="ECO:0000256" key="2">
    <source>
        <dbReference type="ARBA" id="ARBA00005189"/>
    </source>
</evidence>
<evidence type="ECO:0000256" key="4">
    <source>
        <dbReference type="ARBA" id="ARBA00013244"/>
    </source>
</evidence>
<comment type="caution">
    <text evidence="11">The sequence shown here is derived from an EMBL/GenBank/DDBJ whole genome shotgun (WGS) entry which is preliminary data.</text>
</comment>
<sequence length="496" mass="55504">METMRVVWHNAEFGFYLPPSMTRGCSGLSHQQSHLLLPADSAWLALERPGNPMTITVMLRVEGLTPARFREFLDVYWLAWERFRYMPARKAAAWWWEPDPVFDPKHHLDVVLDRFTREELQDWVSARLNQPLAMYRPRWKFWLAPNAEGGAALLLRIHHCYADGLSLLGIFDRLCPPSPQQHPAVYGAAESSDFSRWTESAQAWLAELVKTPEQPHSPADESGHEGRDAVSFQQLGGVLERLAHSSVRLVHELSEFLVEPADSPSELKRPLLGRRSCRWSPPVPLERFRAIAKATRVTINDVLLSCVAAAVRPRLGFDEAELDDAVLHAAVPVDIRSRLPESLKPEAGDLGNFFGTVFVPLPVDGESSLERLYRIKHETRRLKKSWQPGISWGLASSASLIPETLRQPISDVLYHKASAVVSNVPGTPEPRYLGGCPITEQMFWVPQAGDIGLGISIVSYGGQVQFGVVADEAVLTDPDAFLNDCLSELERFPGGY</sequence>
<evidence type="ECO:0000313" key="12">
    <source>
        <dbReference type="Proteomes" id="UP000323161"/>
    </source>
</evidence>
<evidence type="ECO:0000259" key="9">
    <source>
        <dbReference type="Pfam" id="PF03007"/>
    </source>
</evidence>
<dbReference type="GO" id="GO:0004144">
    <property type="term" value="F:diacylglycerol O-acyltransferase activity"/>
    <property type="evidence" value="ECO:0007669"/>
    <property type="project" value="UniProtKB-EC"/>
</dbReference>
<comment type="pathway">
    <text evidence="2">Lipid metabolism.</text>
</comment>
<dbReference type="InterPro" id="IPR045034">
    <property type="entry name" value="O-acyltransferase_WSD1-like"/>
</dbReference>
<dbReference type="GO" id="GO:0019432">
    <property type="term" value="P:triglyceride biosynthetic process"/>
    <property type="evidence" value="ECO:0007669"/>
    <property type="project" value="UniProtKB-UniPathway"/>
</dbReference>
<comment type="catalytic activity">
    <reaction evidence="8">
        <text>an acyl-CoA + a 1,2-diacyl-sn-glycerol = a triacyl-sn-glycerol + CoA</text>
        <dbReference type="Rhea" id="RHEA:10868"/>
        <dbReference type="ChEBI" id="CHEBI:17815"/>
        <dbReference type="ChEBI" id="CHEBI:57287"/>
        <dbReference type="ChEBI" id="CHEBI:58342"/>
        <dbReference type="ChEBI" id="CHEBI:64615"/>
        <dbReference type="EC" id="2.3.1.20"/>
    </reaction>
</comment>
<dbReference type="InterPro" id="IPR023213">
    <property type="entry name" value="CAT-like_dom_sf"/>
</dbReference>
<proteinExistence type="inferred from homology"/>
<dbReference type="UniPathway" id="UPA00282"/>
<feature type="domain" description="O-acyltransferase WSD1 C-terminal" evidence="10">
    <location>
        <begin position="351"/>
        <end position="490"/>
    </location>
</feature>
<dbReference type="Proteomes" id="UP000323161">
    <property type="component" value="Unassembled WGS sequence"/>
</dbReference>
<dbReference type="InterPro" id="IPR004255">
    <property type="entry name" value="O-acyltransferase_WSD1_N"/>
</dbReference>
<evidence type="ECO:0000256" key="6">
    <source>
        <dbReference type="ARBA" id="ARBA00022798"/>
    </source>
</evidence>
<evidence type="ECO:0000256" key="5">
    <source>
        <dbReference type="ARBA" id="ARBA00022679"/>
    </source>
</evidence>
<evidence type="ECO:0000256" key="7">
    <source>
        <dbReference type="ARBA" id="ARBA00023315"/>
    </source>
</evidence>
<dbReference type="GO" id="GO:0006071">
    <property type="term" value="P:glycerol metabolic process"/>
    <property type="evidence" value="ECO:0007669"/>
    <property type="project" value="UniProtKB-KW"/>
</dbReference>